<dbReference type="GO" id="GO:0005634">
    <property type="term" value="C:nucleus"/>
    <property type="evidence" value="ECO:0007669"/>
    <property type="project" value="TreeGrafter"/>
</dbReference>
<dbReference type="Pfam" id="PF21125">
    <property type="entry name" value="MPN_2A_DUB_like"/>
    <property type="match status" value="1"/>
</dbReference>
<evidence type="ECO:0000313" key="2">
    <source>
        <dbReference type="EMBL" id="WOH08078.1"/>
    </source>
</evidence>
<dbReference type="EMBL" id="CP093349">
    <property type="protein sequence ID" value="WOH08078.1"/>
    <property type="molecule type" value="Genomic_DNA"/>
</dbReference>
<dbReference type="PANTHER" id="PTHR31728:SF5">
    <property type="entry name" value="OS07G0540200 PROTEIN"/>
    <property type="match status" value="1"/>
</dbReference>
<gene>
    <name evidence="2" type="ORF">DCAR_0727515</name>
</gene>
<protein>
    <submittedName>
        <fullName evidence="2">Uncharacterized protein</fullName>
    </submittedName>
</protein>
<evidence type="ECO:0000313" key="3">
    <source>
        <dbReference type="Proteomes" id="UP000077755"/>
    </source>
</evidence>
<keyword evidence="3" id="KW-1185">Reference proteome</keyword>
<dbReference type="InterPro" id="IPR023241">
    <property type="entry name" value="FAM175_plant"/>
</dbReference>
<dbReference type="InterPro" id="IPR023238">
    <property type="entry name" value="FAM175"/>
</dbReference>
<reference evidence="2" key="1">
    <citation type="journal article" date="2016" name="Nat. Genet.">
        <title>A high-quality carrot genome assembly provides new insights into carotenoid accumulation and asterid genome evolution.</title>
        <authorList>
            <person name="Iorizzo M."/>
            <person name="Ellison S."/>
            <person name="Senalik D."/>
            <person name="Zeng P."/>
            <person name="Satapoomin P."/>
            <person name="Huang J."/>
            <person name="Bowman M."/>
            <person name="Iovene M."/>
            <person name="Sanseverino W."/>
            <person name="Cavagnaro P."/>
            <person name="Yildiz M."/>
            <person name="Macko-Podgorni A."/>
            <person name="Moranska E."/>
            <person name="Grzebelus E."/>
            <person name="Grzebelus D."/>
            <person name="Ashrafi H."/>
            <person name="Zheng Z."/>
            <person name="Cheng S."/>
            <person name="Spooner D."/>
            <person name="Van Deynze A."/>
            <person name="Simon P."/>
        </authorList>
    </citation>
    <scope>NUCLEOTIDE SEQUENCE</scope>
    <source>
        <tissue evidence="2">Leaf</tissue>
    </source>
</reference>
<dbReference type="PRINTS" id="PR02051">
    <property type="entry name" value="PROTEINF175"/>
</dbReference>
<feature type="compositionally biased region" description="Acidic residues" evidence="1">
    <location>
        <begin position="219"/>
        <end position="230"/>
    </location>
</feature>
<reference evidence="2" key="2">
    <citation type="submission" date="2022-03" db="EMBL/GenBank/DDBJ databases">
        <title>Draft title - Genomic analysis of global carrot germplasm unveils the trajectory of domestication and the origin of high carotenoid orange carrot.</title>
        <authorList>
            <person name="Iorizzo M."/>
            <person name="Ellison S."/>
            <person name="Senalik D."/>
            <person name="Macko-Podgorni A."/>
            <person name="Grzebelus D."/>
            <person name="Bostan H."/>
            <person name="Rolling W."/>
            <person name="Curaba J."/>
            <person name="Simon P."/>
        </authorList>
    </citation>
    <scope>NUCLEOTIDE SEQUENCE</scope>
    <source>
        <tissue evidence="2">Leaf</tissue>
    </source>
</reference>
<proteinExistence type="predicted"/>
<dbReference type="AlphaFoldDB" id="A0AAF1B816"/>
<organism evidence="2 3">
    <name type="scientific">Daucus carota subsp. sativus</name>
    <name type="common">Carrot</name>
    <dbReference type="NCBI Taxonomy" id="79200"/>
    <lineage>
        <taxon>Eukaryota</taxon>
        <taxon>Viridiplantae</taxon>
        <taxon>Streptophyta</taxon>
        <taxon>Embryophyta</taxon>
        <taxon>Tracheophyta</taxon>
        <taxon>Spermatophyta</taxon>
        <taxon>Magnoliopsida</taxon>
        <taxon>eudicotyledons</taxon>
        <taxon>Gunneridae</taxon>
        <taxon>Pentapetalae</taxon>
        <taxon>asterids</taxon>
        <taxon>campanulids</taxon>
        <taxon>Apiales</taxon>
        <taxon>Apiaceae</taxon>
        <taxon>Apioideae</taxon>
        <taxon>Scandiceae</taxon>
        <taxon>Daucinae</taxon>
        <taxon>Daucus</taxon>
        <taxon>Daucus sect. Daucus</taxon>
    </lineage>
</organism>
<accession>A0AAF1B816</accession>
<dbReference type="PRINTS" id="PR02054">
    <property type="entry name" value="FAM175PLANT"/>
</dbReference>
<feature type="region of interest" description="Disordered" evidence="1">
    <location>
        <begin position="206"/>
        <end position="233"/>
    </location>
</feature>
<name>A0AAF1B816_DAUCS</name>
<dbReference type="PANTHER" id="PTHR31728">
    <property type="entry name" value="ABRAXAS FAMILY MEMBER"/>
    <property type="match status" value="1"/>
</dbReference>
<sequence>MESREIKEVHIPGPTLSSLLHRMSTSSGDIDGLLFGTISLNAPSNLSDDVSSSSAADNSPSLIATITSFFSSSSTASFYSPSAQINLPLLRTVVPRSGTLIGWFSGRRKTALRPSMRELAVTESLSSTTALNFQALNSPNPITLSPSLFMLLTTPFRKEDQLLIHTHDYRVYQFRLPAGAFEPKTMKIINIGPRVGNYADYETNSPFPEMPCEIRDPDSMSEDDKSDSDDMNLASKNQSQLDICADGFQLKQLENLTGPVASGYTGQVEELYSKMIAKLNGLAKLVEQSSATVLEQENRNMKLRYKVAGLE</sequence>
<evidence type="ECO:0000256" key="1">
    <source>
        <dbReference type="SAM" id="MobiDB-lite"/>
    </source>
</evidence>
<dbReference type="Proteomes" id="UP000077755">
    <property type="component" value="Chromosome 7"/>
</dbReference>
<dbReference type="GO" id="GO:0031593">
    <property type="term" value="F:polyubiquitin modification-dependent protein binding"/>
    <property type="evidence" value="ECO:0007669"/>
    <property type="project" value="TreeGrafter"/>
</dbReference>